<dbReference type="SUPFAM" id="SSF47928">
    <property type="entry name" value="N-terminal domain of the delta subunit of the F1F0-ATP synthase"/>
    <property type="match status" value="1"/>
</dbReference>
<evidence type="ECO:0000256" key="1">
    <source>
        <dbReference type="ARBA" id="ARBA00004370"/>
    </source>
</evidence>
<keyword evidence="5 8" id="KW-0472">Membrane</keyword>
<comment type="function">
    <text evidence="8">This protein is part of the stalk that links CF(0) to CF(1). It either transmits conformational changes from CF(0) to CF(1) or is implicated in proton conduction.</text>
</comment>
<evidence type="ECO:0000256" key="4">
    <source>
        <dbReference type="ARBA" id="ARBA00023065"/>
    </source>
</evidence>
<evidence type="ECO:0000256" key="5">
    <source>
        <dbReference type="ARBA" id="ARBA00023136"/>
    </source>
</evidence>
<keyword evidence="10" id="KW-1185">Reference proteome</keyword>
<keyword evidence="3 8" id="KW-0375">Hydrogen ion transport</keyword>
<keyword evidence="4 8" id="KW-0406">Ion transport</keyword>
<evidence type="ECO:0000256" key="7">
    <source>
        <dbReference type="ARBA" id="ARBA00023310"/>
    </source>
</evidence>
<dbReference type="eggNOG" id="COG0712">
    <property type="taxonomic scope" value="Bacteria"/>
</dbReference>
<keyword evidence="8" id="KW-1003">Cell membrane</keyword>
<comment type="subcellular location">
    <subcellularLocation>
        <location evidence="8">Cell membrane</location>
        <topology evidence="8">Peripheral membrane protein</topology>
    </subcellularLocation>
    <subcellularLocation>
        <location evidence="1">Membrane</location>
    </subcellularLocation>
</comment>
<dbReference type="GO" id="GO:0046933">
    <property type="term" value="F:proton-transporting ATP synthase activity, rotational mechanism"/>
    <property type="evidence" value="ECO:0007669"/>
    <property type="project" value="UniProtKB-UniRule"/>
</dbReference>
<dbReference type="HAMAP" id="MF_01416">
    <property type="entry name" value="ATP_synth_delta_bact"/>
    <property type="match status" value="1"/>
</dbReference>
<dbReference type="STRING" id="742823.HMPREF9465_00680"/>
<evidence type="ECO:0000256" key="2">
    <source>
        <dbReference type="ARBA" id="ARBA00022448"/>
    </source>
</evidence>
<organism evidence="9 10">
    <name type="scientific">Sutterella wadsworthensis 2_1_59BFAA</name>
    <dbReference type="NCBI Taxonomy" id="742823"/>
    <lineage>
        <taxon>Bacteria</taxon>
        <taxon>Pseudomonadati</taxon>
        <taxon>Pseudomonadota</taxon>
        <taxon>Betaproteobacteria</taxon>
        <taxon>Burkholderiales</taxon>
        <taxon>Sutterellaceae</taxon>
        <taxon>Sutterella</taxon>
    </lineage>
</organism>
<dbReference type="GO" id="GO:0005886">
    <property type="term" value="C:plasma membrane"/>
    <property type="evidence" value="ECO:0007669"/>
    <property type="project" value="UniProtKB-SubCell"/>
</dbReference>
<dbReference type="Pfam" id="PF00213">
    <property type="entry name" value="OSCP"/>
    <property type="match status" value="1"/>
</dbReference>
<dbReference type="NCBIfam" id="NF004402">
    <property type="entry name" value="PRK05758.2-2"/>
    <property type="match status" value="1"/>
</dbReference>
<dbReference type="PRINTS" id="PR00125">
    <property type="entry name" value="ATPASEDELTA"/>
</dbReference>
<evidence type="ECO:0000256" key="8">
    <source>
        <dbReference type="HAMAP-Rule" id="MF_01416"/>
    </source>
</evidence>
<dbReference type="NCBIfam" id="TIGR01145">
    <property type="entry name" value="ATP_synt_delta"/>
    <property type="match status" value="1"/>
</dbReference>
<evidence type="ECO:0000313" key="10">
    <source>
        <dbReference type="Proteomes" id="UP000005835"/>
    </source>
</evidence>
<protein>
    <recommendedName>
        <fullName evidence="8">ATP synthase subunit delta</fullName>
    </recommendedName>
    <alternativeName>
        <fullName evidence="8">ATP synthase F(1) sector subunit delta</fullName>
    </alternativeName>
    <alternativeName>
        <fullName evidence="8">F-type ATPase subunit delta</fullName>
        <shortName evidence="8">F-ATPase subunit delta</shortName>
    </alternativeName>
</protein>
<sequence>MAELSTIARPYAQGLMKALKDRNAGAEDVAQDLEVIEALASLTKNPEVATLVGDPKLTDDQLCDLIAELCGNNLPKEVANMLRVVIENGRLEAFPEIARQFRELKNSSEGIADAYIESAFELSAAELDSLLESLAKKFPGLKLHPIVSINPELIGGVCIRIGDKLLDGSIRARLAQMKTTLTA</sequence>
<keyword evidence="7 8" id="KW-0066">ATP synthesis</keyword>
<keyword evidence="6 8" id="KW-0139">CF(1)</keyword>
<evidence type="ECO:0000256" key="6">
    <source>
        <dbReference type="ARBA" id="ARBA00023196"/>
    </source>
</evidence>
<dbReference type="HOGENOM" id="CLU_085114_3_0_4"/>
<dbReference type="Proteomes" id="UP000005835">
    <property type="component" value="Unassembled WGS sequence"/>
</dbReference>
<proteinExistence type="inferred from homology"/>
<dbReference type="RefSeq" id="WP_005434155.1">
    <property type="nucleotide sequence ID" value="NZ_JH815514.1"/>
</dbReference>
<evidence type="ECO:0000256" key="3">
    <source>
        <dbReference type="ARBA" id="ARBA00022781"/>
    </source>
</evidence>
<accession>K1JVU5</accession>
<keyword evidence="2 8" id="KW-0813">Transport</keyword>
<comment type="function">
    <text evidence="8">F(1)F(0) ATP synthase produces ATP from ADP in the presence of a proton or sodium gradient. F-type ATPases consist of two structural domains, F(1) containing the extramembraneous catalytic core and F(0) containing the membrane proton channel, linked together by a central stalk and a peripheral stalk. During catalysis, ATP synthesis in the catalytic domain of F(1) is coupled via a rotary mechanism of the central stalk subunits to proton translocation.</text>
</comment>
<dbReference type="Gene3D" id="1.10.520.20">
    <property type="entry name" value="N-terminal domain of the delta subunit of the F1F0-ATP synthase"/>
    <property type="match status" value="1"/>
</dbReference>
<dbReference type="PANTHER" id="PTHR11910">
    <property type="entry name" value="ATP SYNTHASE DELTA CHAIN"/>
    <property type="match status" value="1"/>
</dbReference>
<reference evidence="9 10" key="1">
    <citation type="submission" date="2012-05" db="EMBL/GenBank/DDBJ databases">
        <title>The Genome Sequence of Sutterella wadsworthensis 2_1_59BFAA.</title>
        <authorList>
            <consortium name="The Broad Institute Genome Sequencing Platform"/>
            <person name="Earl A."/>
            <person name="Ward D."/>
            <person name="Feldgarden M."/>
            <person name="Gevers D."/>
            <person name="Daigneault M."/>
            <person name="Strauss J."/>
            <person name="Allen-Vercoe E."/>
            <person name="Walker B."/>
            <person name="Young S.K."/>
            <person name="Zeng Q."/>
            <person name="Gargeya S."/>
            <person name="Fitzgerald M."/>
            <person name="Haas B."/>
            <person name="Abouelleil A."/>
            <person name="Alvarado L."/>
            <person name="Arachchi H.M."/>
            <person name="Berlin A.M."/>
            <person name="Chapman S.B."/>
            <person name="Goldberg J."/>
            <person name="Griggs A."/>
            <person name="Gujja S."/>
            <person name="Hansen M."/>
            <person name="Howarth C."/>
            <person name="Imamovic A."/>
            <person name="Larimer J."/>
            <person name="McCowen C."/>
            <person name="Montmayeur A."/>
            <person name="Murphy C."/>
            <person name="Neiman D."/>
            <person name="Pearson M."/>
            <person name="Priest M."/>
            <person name="Roberts A."/>
            <person name="Saif S."/>
            <person name="Shea T."/>
            <person name="Sisk P."/>
            <person name="Sykes S."/>
            <person name="Wortman J."/>
            <person name="Nusbaum C."/>
            <person name="Birren B."/>
        </authorList>
    </citation>
    <scope>NUCLEOTIDE SEQUENCE [LARGE SCALE GENOMIC DNA]</scope>
    <source>
        <strain evidence="9 10">2_1_59BFAA</strain>
    </source>
</reference>
<evidence type="ECO:0000313" key="9">
    <source>
        <dbReference type="EMBL" id="EKB31812.1"/>
    </source>
</evidence>
<comment type="similarity">
    <text evidence="8">Belongs to the ATPase delta chain family.</text>
</comment>
<dbReference type="EMBL" id="ADMG01000017">
    <property type="protein sequence ID" value="EKB31812.1"/>
    <property type="molecule type" value="Genomic_DNA"/>
</dbReference>
<dbReference type="AlphaFoldDB" id="K1JVU5"/>
<dbReference type="InterPro" id="IPR000711">
    <property type="entry name" value="ATPase_OSCP/dsu"/>
</dbReference>
<dbReference type="OrthoDB" id="9816221at2"/>
<dbReference type="GO" id="GO:0045259">
    <property type="term" value="C:proton-transporting ATP synthase complex"/>
    <property type="evidence" value="ECO:0007669"/>
    <property type="project" value="UniProtKB-KW"/>
</dbReference>
<name>K1JVU5_9BURK</name>
<gene>
    <name evidence="8" type="primary">atpH</name>
    <name evidence="9" type="ORF">HMPREF9465_00680</name>
</gene>
<dbReference type="PATRIC" id="fig|742823.3.peg.685"/>
<dbReference type="InterPro" id="IPR026015">
    <property type="entry name" value="ATP_synth_OSCP/delta_N_sf"/>
</dbReference>
<comment type="caution">
    <text evidence="9">The sequence shown here is derived from an EMBL/GenBank/DDBJ whole genome shotgun (WGS) entry which is preliminary data.</text>
</comment>